<name>A0A6S7FI58_PARCT</name>
<evidence type="ECO:0000313" key="1">
    <source>
        <dbReference type="EMBL" id="CAB3977292.1"/>
    </source>
</evidence>
<sequence>MHAGIYQGETFTKCHPCIYTRAQVAHSIYYSILTMQPLNQANPIYNSVLNGNNFEGVLYEKLGIGISDLIIKKADLVILLPKKVLLLSKGVSDKLKSEDLDVLTGCERVTDLLTSVTTLRCEPKFEAFWKSTFQKCRILSTEKPRDELVCKIPRRIDNNPQTAGPPFTERQV</sequence>
<evidence type="ECO:0000313" key="2">
    <source>
        <dbReference type="Proteomes" id="UP001152795"/>
    </source>
</evidence>
<dbReference type="EMBL" id="CACRXK020000040">
    <property type="protein sequence ID" value="CAB3977292.1"/>
    <property type="molecule type" value="Genomic_DNA"/>
</dbReference>
<dbReference type="Proteomes" id="UP001152795">
    <property type="component" value="Unassembled WGS sequence"/>
</dbReference>
<comment type="caution">
    <text evidence="1">The sequence shown here is derived from an EMBL/GenBank/DDBJ whole genome shotgun (WGS) entry which is preliminary data.</text>
</comment>
<keyword evidence="2" id="KW-1185">Reference proteome</keyword>
<dbReference type="OrthoDB" id="7683421at2759"/>
<gene>
    <name evidence="1" type="ORF">PACLA_8A036918</name>
</gene>
<organism evidence="1 2">
    <name type="scientific">Paramuricea clavata</name>
    <name type="common">Red gorgonian</name>
    <name type="synonym">Violescent sea-whip</name>
    <dbReference type="NCBI Taxonomy" id="317549"/>
    <lineage>
        <taxon>Eukaryota</taxon>
        <taxon>Metazoa</taxon>
        <taxon>Cnidaria</taxon>
        <taxon>Anthozoa</taxon>
        <taxon>Octocorallia</taxon>
        <taxon>Malacalcyonacea</taxon>
        <taxon>Plexauridae</taxon>
        <taxon>Paramuricea</taxon>
    </lineage>
</organism>
<accession>A0A6S7FI58</accession>
<reference evidence="1" key="1">
    <citation type="submission" date="2020-04" db="EMBL/GenBank/DDBJ databases">
        <authorList>
            <person name="Alioto T."/>
            <person name="Alioto T."/>
            <person name="Gomez Garrido J."/>
        </authorList>
    </citation>
    <scope>NUCLEOTIDE SEQUENCE</scope>
    <source>
        <strain evidence="1">A484AB</strain>
    </source>
</reference>
<proteinExistence type="predicted"/>
<dbReference type="AlphaFoldDB" id="A0A6S7FI58"/>
<protein>
    <submittedName>
        <fullName evidence="1">Uncharacterized protein</fullName>
    </submittedName>
</protein>